<organism evidence="1 2">
    <name type="scientific">Dermacentor silvarum</name>
    <name type="common">Tick</name>
    <dbReference type="NCBI Taxonomy" id="543639"/>
    <lineage>
        <taxon>Eukaryota</taxon>
        <taxon>Metazoa</taxon>
        <taxon>Ecdysozoa</taxon>
        <taxon>Arthropoda</taxon>
        <taxon>Chelicerata</taxon>
        <taxon>Arachnida</taxon>
        <taxon>Acari</taxon>
        <taxon>Parasitiformes</taxon>
        <taxon>Ixodida</taxon>
        <taxon>Ixodoidea</taxon>
        <taxon>Ixodidae</taxon>
        <taxon>Rhipicephalinae</taxon>
        <taxon>Dermacentor</taxon>
    </lineage>
</organism>
<evidence type="ECO:0000313" key="2">
    <source>
        <dbReference type="Proteomes" id="UP000821865"/>
    </source>
</evidence>
<keyword evidence="2" id="KW-1185">Reference proteome</keyword>
<reference evidence="1" key="1">
    <citation type="submission" date="2020-05" db="EMBL/GenBank/DDBJ databases">
        <title>Large-scale comparative analyses of tick genomes elucidate their genetic diversity and vector capacities.</title>
        <authorList>
            <person name="Jia N."/>
            <person name="Wang J."/>
            <person name="Shi W."/>
            <person name="Du L."/>
            <person name="Sun Y."/>
            <person name="Zhan W."/>
            <person name="Jiang J."/>
            <person name="Wang Q."/>
            <person name="Zhang B."/>
            <person name="Ji P."/>
            <person name="Sakyi L.B."/>
            <person name="Cui X."/>
            <person name="Yuan T."/>
            <person name="Jiang B."/>
            <person name="Yang W."/>
            <person name="Lam T.T.-Y."/>
            <person name="Chang Q."/>
            <person name="Ding S."/>
            <person name="Wang X."/>
            <person name="Zhu J."/>
            <person name="Ruan X."/>
            <person name="Zhao L."/>
            <person name="Wei J."/>
            <person name="Que T."/>
            <person name="Du C."/>
            <person name="Cheng J."/>
            <person name="Dai P."/>
            <person name="Han X."/>
            <person name="Huang E."/>
            <person name="Gao Y."/>
            <person name="Liu J."/>
            <person name="Shao H."/>
            <person name="Ye R."/>
            <person name="Li L."/>
            <person name="Wei W."/>
            <person name="Wang X."/>
            <person name="Wang C."/>
            <person name="Yang T."/>
            <person name="Huo Q."/>
            <person name="Li W."/>
            <person name="Guo W."/>
            <person name="Chen H."/>
            <person name="Zhou L."/>
            <person name="Ni X."/>
            <person name="Tian J."/>
            <person name="Zhou Y."/>
            <person name="Sheng Y."/>
            <person name="Liu T."/>
            <person name="Pan Y."/>
            <person name="Xia L."/>
            <person name="Li J."/>
            <person name="Zhao F."/>
            <person name="Cao W."/>
        </authorList>
    </citation>
    <scope>NUCLEOTIDE SEQUENCE</scope>
    <source>
        <strain evidence="1">Dsil-2018</strain>
    </source>
</reference>
<name>A0ACB8E352_DERSI</name>
<gene>
    <name evidence="1" type="ORF">HPB49_020557</name>
</gene>
<dbReference type="Proteomes" id="UP000821865">
    <property type="component" value="Chromosome 1"/>
</dbReference>
<dbReference type="EMBL" id="CM023470">
    <property type="protein sequence ID" value="KAH7980966.1"/>
    <property type="molecule type" value="Genomic_DNA"/>
</dbReference>
<comment type="caution">
    <text evidence="1">The sequence shown here is derived from an EMBL/GenBank/DDBJ whole genome shotgun (WGS) entry which is preliminary data.</text>
</comment>
<sequence length="231" mass="25760">MMADKDYWLEGFEPFLNHRRVVFVEPLPSSRVCSVCEVVSSRSWLLSCRHVVCRVCKVNIETVRKCPLDGEKLDEELMVSLEFDPDQLDRYPARCLTGGRKCGFVGRTSELSEHMAQCTVQEVKCKKCNRYIARNAMLFHCACCSGGVSTSPSLIAIEEAPSQRGEIKRRREESSEKLHGDFFNSDTGSATEHQWDFRHGQGEGVSTRSESGAPGPNKSSASTPGPSRYAS</sequence>
<proteinExistence type="predicted"/>
<evidence type="ECO:0000313" key="1">
    <source>
        <dbReference type="EMBL" id="KAH7980966.1"/>
    </source>
</evidence>
<accession>A0ACB8E352</accession>
<protein>
    <submittedName>
        <fullName evidence="1">Uncharacterized protein</fullName>
    </submittedName>
</protein>